<name>B9S5D6_RICCO</name>
<organism evidence="1 2">
    <name type="scientific">Ricinus communis</name>
    <name type="common">Castor bean</name>
    <dbReference type="NCBI Taxonomy" id="3988"/>
    <lineage>
        <taxon>Eukaryota</taxon>
        <taxon>Viridiplantae</taxon>
        <taxon>Streptophyta</taxon>
        <taxon>Embryophyta</taxon>
        <taxon>Tracheophyta</taxon>
        <taxon>Spermatophyta</taxon>
        <taxon>Magnoliopsida</taxon>
        <taxon>eudicotyledons</taxon>
        <taxon>Gunneridae</taxon>
        <taxon>Pentapetalae</taxon>
        <taxon>rosids</taxon>
        <taxon>fabids</taxon>
        <taxon>Malpighiales</taxon>
        <taxon>Euphorbiaceae</taxon>
        <taxon>Acalyphoideae</taxon>
        <taxon>Acalypheae</taxon>
        <taxon>Ricinus</taxon>
    </lineage>
</organism>
<proteinExistence type="predicted"/>
<evidence type="ECO:0000313" key="2">
    <source>
        <dbReference type="Proteomes" id="UP000008311"/>
    </source>
</evidence>
<protein>
    <submittedName>
        <fullName evidence="1">Uncharacterized protein</fullName>
    </submittedName>
</protein>
<keyword evidence="2" id="KW-1185">Reference proteome</keyword>
<sequence>MFPLSHMMFPYDTLIMGRADVYEAEAIVNILQKYYNASRQAINAHKSTV</sequence>
<reference evidence="2" key="1">
    <citation type="journal article" date="2010" name="Nat. Biotechnol.">
        <title>Draft genome sequence of the oilseed species Ricinus communis.</title>
        <authorList>
            <person name="Chan A.P."/>
            <person name="Crabtree J."/>
            <person name="Zhao Q."/>
            <person name="Lorenzi H."/>
            <person name="Orvis J."/>
            <person name="Puiu D."/>
            <person name="Melake-Berhan A."/>
            <person name="Jones K.M."/>
            <person name="Redman J."/>
            <person name="Chen G."/>
            <person name="Cahoon E.B."/>
            <person name="Gedil M."/>
            <person name="Stanke M."/>
            <person name="Haas B.J."/>
            <person name="Wortman J.R."/>
            <person name="Fraser-Liggett C.M."/>
            <person name="Ravel J."/>
            <person name="Rabinowicz P.D."/>
        </authorList>
    </citation>
    <scope>NUCLEOTIDE SEQUENCE [LARGE SCALE GENOMIC DNA]</scope>
    <source>
        <strain evidence="2">cv. Hale</strain>
    </source>
</reference>
<evidence type="ECO:0000313" key="1">
    <source>
        <dbReference type="EMBL" id="EEF41157.1"/>
    </source>
</evidence>
<dbReference type="AlphaFoldDB" id="B9S5D6"/>
<accession>B9S5D6</accession>
<gene>
    <name evidence="1" type="ORF">RCOM_1569970</name>
</gene>
<dbReference type="InParanoid" id="B9S5D6"/>
<dbReference type="Proteomes" id="UP000008311">
    <property type="component" value="Unassembled WGS sequence"/>
</dbReference>
<dbReference type="EMBL" id="EQ973873">
    <property type="protein sequence ID" value="EEF41157.1"/>
    <property type="molecule type" value="Genomic_DNA"/>
</dbReference>